<protein>
    <submittedName>
        <fullName evidence="1">Uncharacterized protein</fullName>
    </submittedName>
</protein>
<name>G7YIL0_CLOSI</name>
<dbReference type="AlphaFoldDB" id="G7YIL0"/>
<proteinExistence type="predicted"/>
<evidence type="ECO:0000313" key="2">
    <source>
        <dbReference type="Proteomes" id="UP000008909"/>
    </source>
</evidence>
<reference key="2">
    <citation type="submission" date="2011-10" db="EMBL/GenBank/DDBJ databases">
        <title>The genome and transcriptome sequence of Clonorchis sinensis provide insights into the carcinogenic liver fluke.</title>
        <authorList>
            <person name="Wang X."/>
            <person name="Huang Y."/>
            <person name="Chen W."/>
            <person name="Liu H."/>
            <person name="Guo L."/>
            <person name="Chen Y."/>
            <person name="Luo F."/>
            <person name="Zhou W."/>
            <person name="Sun J."/>
            <person name="Mao Q."/>
            <person name="Liang P."/>
            <person name="Zhou C."/>
            <person name="Tian Y."/>
            <person name="Men J."/>
            <person name="Lv X."/>
            <person name="Huang L."/>
            <person name="Zhou J."/>
            <person name="Hu Y."/>
            <person name="Li R."/>
            <person name="Zhang F."/>
            <person name="Lei H."/>
            <person name="Li X."/>
            <person name="Hu X."/>
            <person name="Liang C."/>
            <person name="Xu J."/>
            <person name="Wu Z."/>
            <person name="Yu X."/>
        </authorList>
    </citation>
    <scope>NUCLEOTIDE SEQUENCE</scope>
    <source>
        <strain>Henan</strain>
    </source>
</reference>
<accession>G7YIL0</accession>
<organism evidence="1 2">
    <name type="scientific">Clonorchis sinensis</name>
    <name type="common">Chinese liver fluke</name>
    <dbReference type="NCBI Taxonomy" id="79923"/>
    <lineage>
        <taxon>Eukaryota</taxon>
        <taxon>Metazoa</taxon>
        <taxon>Spiralia</taxon>
        <taxon>Lophotrochozoa</taxon>
        <taxon>Platyhelminthes</taxon>
        <taxon>Trematoda</taxon>
        <taxon>Digenea</taxon>
        <taxon>Opisthorchiida</taxon>
        <taxon>Opisthorchiata</taxon>
        <taxon>Opisthorchiidae</taxon>
        <taxon>Clonorchis</taxon>
    </lineage>
</organism>
<sequence length="368" mass="40733">MRRKLEGLQNPYGENLADLEKADEIVLVFEEEQKVQVFLEQLTKFIPSFGMHAAPTKCKAIFGDMQSLNTPIAIQGEALEVVEVVLVLIVETDEVNAESARLGEAPMLDADLMLSMIVDMQSLNTPIAIQGEALEVVEVVLVLIVETDELEALRRYDVNGFRHTFRGLAIELLMAPAYNAFSRISAFLVTAKRLFKTTPDTATQRNSNGLTLIDEAFTTELPGSVNELSVICGAYSTNIPLRKVFQSLQTLYDQSMKNSSPPPNPPDACGHVKAVTNRMTIIAERRFAYLNNPPGCTGATSTESVLPDWSVDRGQTSCLPAVQIGWRGKRDNTIQATGFPYANPRTCNELQAAFSDEIDRNFDKYNYT</sequence>
<dbReference type="Proteomes" id="UP000008909">
    <property type="component" value="Unassembled WGS sequence"/>
</dbReference>
<evidence type="ECO:0000313" key="1">
    <source>
        <dbReference type="EMBL" id="GAA52793.1"/>
    </source>
</evidence>
<gene>
    <name evidence="1" type="ORF">CLF_108818</name>
</gene>
<keyword evidence="2" id="KW-1185">Reference proteome</keyword>
<dbReference type="EMBL" id="DF143354">
    <property type="protein sequence ID" value="GAA52793.1"/>
    <property type="molecule type" value="Genomic_DNA"/>
</dbReference>
<reference evidence="1" key="1">
    <citation type="journal article" date="2011" name="Genome Biol.">
        <title>The draft genome of the carcinogenic human liver fluke Clonorchis sinensis.</title>
        <authorList>
            <person name="Wang X."/>
            <person name="Chen W."/>
            <person name="Huang Y."/>
            <person name="Sun J."/>
            <person name="Men J."/>
            <person name="Liu H."/>
            <person name="Luo F."/>
            <person name="Guo L."/>
            <person name="Lv X."/>
            <person name="Deng C."/>
            <person name="Zhou C."/>
            <person name="Fan Y."/>
            <person name="Li X."/>
            <person name="Huang L."/>
            <person name="Hu Y."/>
            <person name="Liang C."/>
            <person name="Hu X."/>
            <person name="Xu J."/>
            <person name="Yu X."/>
        </authorList>
    </citation>
    <scope>NUCLEOTIDE SEQUENCE [LARGE SCALE GENOMIC DNA]</scope>
    <source>
        <strain evidence="1">Henan</strain>
    </source>
</reference>